<dbReference type="EMBL" id="GL888218">
    <property type="protein sequence ID" value="EGI64515.1"/>
    <property type="molecule type" value="Genomic_DNA"/>
</dbReference>
<sequence length="131" mass="14511">MDVADGNVLSRRGSSTPPATAGKFYRGILCADLRMSSTHRVISLLSAQRDSSKSLCMIVIMKVFIVYEGFRSSHREASRDHEFMTNAGNRAARLMCTSGTSKSNRTDQQAKTRAIEHAPIDLTSRRPTPYT</sequence>
<proteinExistence type="predicted"/>
<keyword evidence="3" id="KW-1185">Reference proteome</keyword>
<evidence type="ECO:0000313" key="3">
    <source>
        <dbReference type="Proteomes" id="UP000007755"/>
    </source>
</evidence>
<protein>
    <submittedName>
        <fullName evidence="2">Uncharacterized protein</fullName>
    </submittedName>
</protein>
<dbReference type="AlphaFoldDB" id="F4WMN8"/>
<feature type="compositionally biased region" description="Basic and acidic residues" evidence="1">
    <location>
        <begin position="104"/>
        <end position="119"/>
    </location>
</feature>
<gene>
    <name evidence="2" type="ORF">G5I_07022</name>
</gene>
<feature type="region of interest" description="Disordered" evidence="1">
    <location>
        <begin position="97"/>
        <end position="131"/>
    </location>
</feature>
<accession>F4WMN8</accession>
<evidence type="ECO:0000313" key="2">
    <source>
        <dbReference type="EMBL" id="EGI64515.1"/>
    </source>
</evidence>
<name>F4WMN8_ACREC</name>
<organism evidence="3">
    <name type="scientific">Acromyrmex echinatior</name>
    <name type="common">Panamanian leafcutter ant</name>
    <name type="synonym">Acromyrmex octospinosus echinatior</name>
    <dbReference type="NCBI Taxonomy" id="103372"/>
    <lineage>
        <taxon>Eukaryota</taxon>
        <taxon>Metazoa</taxon>
        <taxon>Ecdysozoa</taxon>
        <taxon>Arthropoda</taxon>
        <taxon>Hexapoda</taxon>
        <taxon>Insecta</taxon>
        <taxon>Pterygota</taxon>
        <taxon>Neoptera</taxon>
        <taxon>Endopterygota</taxon>
        <taxon>Hymenoptera</taxon>
        <taxon>Apocrita</taxon>
        <taxon>Aculeata</taxon>
        <taxon>Formicoidea</taxon>
        <taxon>Formicidae</taxon>
        <taxon>Myrmicinae</taxon>
        <taxon>Acromyrmex</taxon>
    </lineage>
</organism>
<reference evidence="2" key="1">
    <citation type="submission" date="2011-02" db="EMBL/GenBank/DDBJ databases">
        <title>The genome of the leaf-cutting ant Acromyrmex echinatior suggests key adaptations to social evolution and fungus farming.</title>
        <authorList>
            <person name="Nygaard S."/>
            <person name="Zhang G."/>
        </authorList>
    </citation>
    <scope>NUCLEOTIDE SEQUENCE</scope>
</reference>
<dbReference type="InParanoid" id="F4WMN8"/>
<evidence type="ECO:0000256" key="1">
    <source>
        <dbReference type="SAM" id="MobiDB-lite"/>
    </source>
</evidence>
<dbReference type="Proteomes" id="UP000007755">
    <property type="component" value="Unassembled WGS sequence"/>
</dbReference>